<evidence type="ECO:0000313" key="1">
    <source>
        <dbReference type="EMBL" id="RDY27933.1"/>
    </source>
</evidence>
<evidence type="ECO:0000313" key="2">
    <source>
        <dbReference type="Proteomes" id="UP000215694"/>
    </source>
</evidence>
<protein>
    <submittedName>
        <fullName evidence="1">Uncharacterized protein</fullName>
    </submittedName>
</protein>
<dbReference type="Proteomes" id="UP000215694">
    <property type="component" value="Unassembled WGS sequence"/>
</dbReference>
<accession>A0A371J5H0</accession>
<keyword evidence="2" id="KW-1185">Reference proteome</keyword>
<organism evidence="1 2">
    <name type="scientific">Romboutsia weinsteinii</name>
    <dbReference type="NCBI Taxonomy" id="2020949"/>
    <lineage>
        <taxon>Bacteria</taxon>
        <taxon>Bacillati</taxon>
        <taxon>Bacillota</taxon>
        <taxon>Clostridia</taxon>
        <taxon>Peptostreptococcales</taxon>
        <taxon>Peptostreptococcaceae</taxon>
        <taxon>Romboutsia</taxon>
    </lineage>
</organism>
<dbReference type="OrthoDB" id="1755189at2"/>
<proteinExistence type="predicted"/>
<dbReference type="AlphaFoldDB" id="A0A371J5H0"/>
<comment type="caution">
    <text evidence="1">The sequence shown here is derived from an EMBL/GenBank/DDBJ whole genome shotgun (WGS) entry which is preliminary data.</text>
</comment>
<dbReference type="EMBL" id="NOJY02000010">
    <property type="protein sequence ID" value="RDY27933.1"/>
    <property type="molecule type" value="Genomic_DNA"/>
</dbReference>
<dbReference type="RefSeq" id="WP_094367219.1">
    <property type="nucleotide sequence ID" value="NZ_NOJY02000010.1"/>
</dbReference>
<reference evidence="1 2" key="1">
    <citation type="journal article" date="2017" name="Genome Announc.">
        <title>Draft Genome Sequence of Romboutsia weinsteinii sp. nov. Strain CCRI-19649(T) Isolated from Surface Water.</title>
        <authorList>
            <person name="Maheux A.F."/>
            <person name="Boudreau D.K."/>
            <person name="Berube E."/>
            <person name="Boissinot M."/>
            <person name="Cantin P."/>
            <person name="Raymond F."/>
            <person name="Corbeil J."/>
            <person name="Omar R.F."/>
            <person name="Bergeron M.G."/>
        </authorList>
    </citation>
    <scope>NUCLEOTIDE SEQUENCE [LARGE SCALE GENOMIC DNA]</scope>
    <source>
        <strain evidence="1 2">CCRI-19649</strain>
    </source>
</reference>
<sequence length="74" mass="8891">MDNNHCEETLNELKKFIVQREEIIKVLEDGIDKYIVDRTLPFSYKERYVEWQQELLDLAEVQLNAAKEFMNSLL</sequence>
<gene>
    <name evidence="1" type="ORF">CHL78_007980</name>
</gene>
<name>A0A371J5H0_9FIRM</name>